<sequence>MYETRHQVALHQDENRQTGVDCGIKADTKGAMAAVHINVPANPRKALGDIGNVVGDRRKNIPEVPQGAKNAVPQVDRPITRSFNRSFGAQLANKGALQGTCDQVAKLDATGNEIPEGHPARMKSALNNQKVGATLRERRGRTLTATLTARSEAACGILKEEPLPDIDAGDSNNQLAVVDYVEDIYSFYRRSEVKSCVAPDYMSRQANINQNMRAILVDWLIEVHLKFKLMPETLFLTTNVMDRYLAVRSVERKNLQLVGMTALLIASKYEEIWAPEIQDLVYISDETYTHDQILHMEKTMLNVLSFDLCVPTPYVFVVRFLKAAESDQKMDMLAFYFVELCLVDYTMVKYSPSLLAAAAVYTAQCTLRPRDTQWTKLLKHHSGYAESDLMECATRMVRLHEKAKEGDLTVVRRKYSLEKFGTVARLEAPTLPSTISV</sequence>
<dbReference type="SUPFAM" id="SSF47954">
    <property type="entry name" value="Cyclin-like"/>
    <property type="match status" value="2"/>
</dbReference>
<dbReference type="OMA" id="MSFFLME"/>
<dbReference type="GO" id="GO:0051301">
    <property type="term" value="P:cell division"/>
    <property type="evidence" value="ECO:0007669"/>
    <property type="project" value="UniProtKB-KW"/>
</dbReference>
<evidence type="ECO:0000256" key="5">
    <source>
        <dbReference type="RuleBase" id="RU000383"/>
    </source>
</evidence>
<evidence type="ECO:0000256" key="1">
    <source>
        <dbReference type="ARBA" id="ARBA00006955"/>
    </source>
</evidence>
<proteinExistence type="inferred from homology"/>
<dbReference type="SMART" id="SM00385">
    <property type="entry name" value="CYCLIN"/>
    <property type="match status" value="2"/>
</dbReference>
<dbReference type="PIRSF" id="PIRSF001771">
    <property type="entry name" value="Cyclin_A_B_D_E"/>
    <property type="match status" value="1"/>
</dbReference>
<feature type="domain" description="Cyclin-like" evidence="6">
    <location>
        <begin position="315"/>
        <end position="398"/>
    </location>
</feature>
<keyword evidence="4" id="KW-0131">Cell cycle</keyword>
<gene>
    <name evidence="8" type="ORF">KP509_31G034200</name>
</gene>
<dbReference type="AlphaFoldDB" id="A0A8T2QX84"/>
<dbReference type="OrthoDB" id="5590282at2759"/>
<dbReference type="Pfam" id="PF00134">
    <property type="entry name" value="Cyclin_N"/>
    <property type="match status" value="1"/>
</dbReference>
<dbReference type="GO" id="GO:0016538">
    <property type="term" value="F:cyclin-dependent protein serine/threonine kinase regulator activity"/>
    <property type="evidence" value="ECO:0007669"/>
    <property type="project" value="InterPro"/>
</dbReference>
<comment type="caution">
    <text evidence="8">The sequence shown here is derived from an EMBL/GenBank/DDBJ whole genome shotgun (WGS) entry which is preliminary data.</text>
</comment>
<dbReference type="InterPro" id="IPR013763">
    <property type="entry name" value="Cyclin-like_dom"/>
</dbReference>
<dbReference type="GO" id="GO:0044772">
    <property type="term" value="P:mitotic cell cycle phase transition"/>
    <property type="evidence" value="ECO:0007669"/>
    <property type="project" value="InterPro"/>
</dbReference>
<dbReference type="InterPro" id="IPR006671">
    <property type="entry name" value="Cyclin_N"/>
</dbReference>
<dbReference type="Pfam" id="PF02984">
    <property type="entry name" value="Cyclin_C"/>
    <property type="match status" value="1"/>
</dbReference>
<evidence type="ECO:0000256" key="2">
    <source>
        <dbReference type="ARBA" id="ARBA00022618"/>
    </source>
</evidence>
<evidence type="ECO:0000313" key="9">
    <source>
        <dbReference type="Proteomes" id="UP000825935"/>
    </source>
</evidence>
<evidence type="ECO:0008006" key="10">
    <source>
        <dbReference type="Google" id="ProtNLM"/>
    </source>
</evidence>
<evidence type="ECO:0000313" key="8">
    <source>
        <dbReference type="EMBL" id="KAH7288626.1"/>
    </source>
</evidence>
<dbReference type="Proteomes" id="UP000825935">
    <property type="component" value="Chromosome 31"/>
</dbReference>
<evidence type="ECO:0000256" key="4">
    <source>
        <dbReference type="ARBA" id="ARBA00023306"/>
    </source>
</evidence>
<evidence type="ECO:0000259" key="7">
    <source>
        <dbReference type="SMART" id="SM01332"/>
    </source>
</evidence>
<feature type="domain" description="Cyclin-like" evidence="6">
    <location>
        <begin position="218"/>
        <end position="302"/>
    </location>
</feature>
<keyword evidence="3 5" id="KW-0195">Cyclin</keyword>
<reference evidence="8" key="1">
    <citation type="submission" date="2021-08" db="EMBL/GenBank/DDBJ databases">
        <title>WGS assembly of Ceratopteris richardii.</title>
        <authorList>
            <person name="Marchant D.B."/>
            <person name="Chen G."/>
            <person name="Jenkins J."/>
            <person name="Shu S."/>
            <person name="Leebens-Mack J."/>
            <person name="Grimwood J."/>
            <person name="Schmutz J."/>
            <person name="Soltis P."/>
            <person name="Soltis D."/>
            <person name="Chen Z.-H."/>
        </authorList>
    </citation>
    <scope>NUCLEOTIDE SEQUENCE</scope>
    <source>
        <strain evidence="8">Whitten #5841</strain>
        <tissue evidence="8">Leaf</tissue>
    </source>
</reference>
<accession>A0A8T2QX84</accession>
<evidence type="ECO:0000256" key="3">
    <source>
        <dbReference type="ARBA" id="ARBA00023127"/>
    </source>
</evidence>
<organism evidence="8 9">
    <name type="scientific">Ceratopteris richardii</name>
    <name type="common">Triangle waterfern</name>
    <dbReference type="NCBI Taxonomy" id="49495"/>
    <lineage>
        <taxon>Eukaryota</taxon>
        <taxon>Viridiplantae</taxon>
        <taxon>Streptophyta</taxon>
        <taxon>Embryophyta</taxon>
        <taxon>Tracheophyta</taxon>
        <taxon>Polypodiopsida</taxon>
        <taxon>Polypodiidae</taxon>
        <taxon>Polypodiales</taxon>
        <taxon>Pteridineae</taxon>
        <taxon>Pteridaceae</taxon>
        <taxon>Parkerioideae</taxon>
        <taxon>Ceratopteris</taxon>
    </lineage>
</organism>
<dbReference type="EMBL" id="CM035436">
    <property type="protein sequence ID" value="KAH7288626.1"/>
    <property type="molecule type" value="Genomic_DNA"/>
</dbReference>
<dbReference type="PANTHER" id="PTHR10177">
    <property type="entry name" value="CYCLINS"/>
    <property type="match status" value="1"/>
</dbReference>
<dbReference type="CDD" id="cd20567">
    <property type="entry name" value="CYCLIN_AtCycB-like_rpt1"/>
    <property type="match status" value="1"/>
</dbReference>
<name>A0A8T2QX84_CERRI</name>
<keyword evidence="2" id="KW-0132">Cell division</keyword>
<evidence type="ECO:0000259" key="6">
    <source>
        <dbReference type="SMART" id="SM00385"/>
    </source>
</evidence>
<dbReference type="InterPro" id="IPR036915">
    <property type="entry name" value="Cyclin-like_sf"/>
</dbReference>
<dbReference type="InterPro" id="IPR046965">
    <property type="entry name" value="Cyclin_A/B-like"/>
</dbReference>
<dbReference type="SMART" id="SM01332">
    <property type="entry name" value="Cyclin_C"/>
    <property type="match status" value="1"/>
</dbReference>
<dbReference type="Gene3D" id="1.10.472.10">
    <property type="entry name" value="Cyclin-like"/>
    <property type="match status" value="2"/>
</dbReference>
<dbReference type="InterPro" id="IPR004367">
    <property type="entry name" value="Cyclin_C-dom"/>
</dbReference>
<dbReference type="FunFam" id="1.10.472.10:FF:000001">
    <property type="entry name" value="G2/mitotic-specific cyclin"/>
    <property type="match status" value="1"/>
</dbReference>
<protein>
    <recommendedName>
        <fullName evidence="10">Cyclin N-terminal domain-containing protein</fullName>
    </recommendedName>
</protein>
<feature type="domain" description="Cyclin C-terminal" evidence="7">
    <location>
        <begin position="311"/>
        <end position="429"/>
    </location>
</feature>
<dbReference type="CDD" id="cd20511">
    <property type="entry name" value="CYCLIN_AtCycB-like_rpt2"/>
    <property type="match status" value="1"/>
</dbReference>
<keyword evidence="9" id="KW-1185">Reference proteome</keyword>
<dbReference type="InterPro" id="IPR039361">
    <property type="entry name" value="Cyclin"/>
</dbReference>
<comment type="similarity">
    <text evidence="1">Belongs to the cyclin family. Cyclin AB subfamily.</text>
</comment>